<dbReference type="PANTHER" id="PTHR16560">
    <property type="entry name" value="ALPHA-2-MACROGLOBULIN RECEPTOR-ASSOCIATED PROTEIN"/>
    <property type="match status" value="1"/>
</dbReference>
<evidence type="ECO:0000256" key="2">
    <source>
        <dbReference type="SAM" id="SignalP"/>
    </source>
</evidence>
<dbReference type="InterPro" id="IPR010483">
    <property type="entry name" value="Alpha_2_MRAP_C"/>
</dbReference>
<sequence length="331" mass="39214">MDLFRTKYLQTMIFPVFLFSFLLIAQSNALTGRARDTNSPFRMNKLNVLWQKAQKKMSEQKLADLRRLLELQDRAEIKWKDLKANGGDEDGEMEATLRRKFYRILEQFGLEKHYGRADDGNEIRDNTAGRGVFGDKRLSELWESAKKQGKFNSEELSDLQTEFNHHRDKLKEYNRLLKVLMEQDEISENSVLSKENLKEELLKKLQDKLQDSHADLTDSFAKLKEKATGEKVHGEFRDPRVNELWEKAQTAKFTEEELESIKQELYHFDHKIMKHKHFRKEAEESRRLVDDGQHHFKEKHEKLAKRAEEHGRWVKKMHSTLMDKVAAKIEL</sequence>
<gene>
    <name evidence="5" type="primary">LRPAP1</name>
    <name evidence="5" type="ORF">AWC38_SpisGene21050</name>
</gene>
<evidence type="ECO:0000313" key="6">
    <source>
        <dbReference type="Proteomes" id="UP000225706"/>
    </source>
</evidence>
<organism evidence="5 6">
    <name type="scientific">Stylophora pistillata</name>
    <name type="common">Smooth cauliflower coral</name>
    <dbReference type="NCBI Taxonomy" id="50429"/>
    <lineage>
        <taxon>Eukaryota</taxon>
        <taxon>Metazoa</taxon>
        <taxon>Cnidaria</taxon>
        <taxon>Anthozoa</taxon>
        <taxon>Hexacorallia</taxon>
        <taxon>Scleractinia</taxon>
        <taxon>Astrocoeniina</taxon>
        <taxon>Pocilloporidae</taxon>
        <taxon>Stylophora</taxon>
    </lineage>
</organism>
<evidence type="ECO:0000259" key="4">
    <source>
        <dbReference type="Pfam" id="PF06401"/>
    </source>
</evidence>
<dbReference type="STRING" id="50429.A0A2B4RC97"/>
<keyword evidence="5" id="KW-0675">Receptor</keyword>
<dbReference type="GO" id="GO:0008201">
    <property type="term" value="F:heparin binding"/>
    <property type="evidence" value="ECO:0007669"/>
    <property type="project" value="InterPro"/>
</dbReference>
<dbReference type="GO" id="GO:0048259">
    <property type="term" value="P:regulation of receptor-mediated endocytosis"/>
    <property type="evidence" value="ECO:0007669"/>
    <property type="project" value="TreeGrafter"/>
</dbReference>
<feature type="coiled-coil region" evidence="1">
    <location>
        <begin position="156"/>
        <end position="183"/>
    </location>
</feature>
<keyword evidence="2" id="KW-0732">Signal</keyword>
<protein>
    <submittedName>
        <fullName evidence="5">Alpha-2-macroglobulin receptor-associated protein</fullName>
    </submittedName>
</protein>
<dbReference type="InterPro" id="IPR036744">
    <property type="entry name" value="RAP_sf"/>
</dbReference>
<proteinExistence type="predicted"/>
<feature type="signal peptide" evidence="2">
    <location>
        <begin position="1"/>
        <end position="29"/>
    </location>
</feature>
<dbReference type="Pfam" id="PF06400">
    <property type="entry name" value="Alpha-2-MRAP_N"/>
    <property type="match status" value="1"/>
</dbReference>
<dbReference type="Proteomes" id="UP000225706">
    <property type="component" value="Unassembled WGS sequence"/>
</dbReference>
<dbReference type="Gene3D" id="1.20.81.10">
    <property type="entry name" value="RAP domain"/>
    <property type="match status" value="3"/>
</dbReference>
<dbReference type="OrthoDB" id="5817428at2759"/>
<name>A0A2B4RC97_STYPI</name>
<dbReference type="GO" id="GO:0048019">
    <property type="term" value="F:receptor antagonist activity"/>
    <property type="evidence" value="ECO:0007669"/>
    <property type="project" value="InterPro"/>
</dbReference>
<dbReference type="Pfam" id="PF06401">
    <property type="entry name" value="Alpha-2-MRAP_C"/>
    <property type="match status" value="1"/>
</dbReference>
<keyword evidence="1" id="KW-0175">Coiled coil</keyword>
<feature type="domain" description="Alpha-2-macroglobulin receptor-associated protein" evidence="3">
    <location>
        <begin position="33"/>
        <end position="118"/>
    </location>
</feature>
<dbReference type="AlphaFoldDB" id="A0A2B4RC97"/>
<comment type="caution">
    <text evidence="5">The sequence shown here is derived from an EMBL/GenBank/DDBJ whole genome shotgun (WGS) entry which is preliminary data.</text>
</comment>
<dbReference type="GO" id="GO:0005783">
    <property type="term" value="C:endoplasmic reticulum"/>
    <property type="evidence" value="ECO:0007669"/>
    <property type="project" value="InterPro"/>
</dbReference>
<dbReference type="InterPro" id="IPR009066">
    <property type="entry name" value="MG_RAP_rcpt_1"/>
</dbReference>
<dbReference type="SUPFAM" id="SSF47045">
    <property type="entry name" value="RAP domain-like"/>
    <property type="match status" value="3"/>
</dbReference>
<dbReference type="EMBL" id="LSMT01000734">
    <property type="protein sequence ID" value="PFX14766.1"/>
    <property type="molecule type" value="Genomic_DNA"/>
</dbReference>
<keyword evidence="6" id="KW-1185">Reference proteome</keyword>
<evidence type="ECO:0000259" key="3">
    <source>
        <dbReference type="Pfam" id="PF06400"/>
    </source>
</evidence>
<feature type="domain" description="Alpha-2-macroglobulin RAP C-terminal" evidence="4">
    <location>
        <begin position="132"/>
        <end position="327"/>
    </location>
</feature>
<accession>A0A2B4RC97</accession>
<dbReference type="GO" id="GO:0050750">
    <property type="term" value="F:low-density lipoprotein particle receptor binding"/>
    <property type="evidence" value="ECO:0007669"/>
    <property type="project" value="InterPro"/>
</dbReference>
<dbReference type="InterPro" id="IPR038003">
    <property type="entry name" value="A2-macroglobuin_RAP"/>
</dbReference>
<reference evidence="6" key="1">
    <citation type="journal article" date="2017" name="bioRxiv">
        <title>Comparative analysis of the genomes of Stylophora pistillata and Acropora digitifera provides evidence for extensive differences between species of corals.</title>
        <authorList>
            <person name="Voolstra C.R."/>
            <person name="Li Y."/>
            <person name="Liew Y.J."/>
            <person name="Baumgarten S."/>
            <person name="Zoccola D."/>
            <person name="Flot J.-F."/>
            <person name="Tambutte S."/>
            <person name="Allemand D."/>
            <person name="Aranda M."/>
        </authorList>
    </citation>
    <scope>NUCLEOTIDE SEQUENCE [LARGE SCALE GENOMIC DNA]</scope>
</reference>
<dbReference type="PANTHER" id="PTHR16560:SF2">
    <property type="entry name" value="ALPHA-2-MACROGLOBULIN RECEPTOR-ASSOCIATED PROTEIN"/>
    <property type="match status" value="1"/>
</dbReference>
<feature type="chain" id="PRO_5012812340" evidence="2">
    <location>
        <begin position="30"/>
        <end position="331"/>
    </location>
</feature>
<evidence type="ECO:0000256" key="1">
    <source>
        <dbReference type="SAM" id="Coils"/>
    </source>
</evidence>
<evidence type="ECO:0000313" key="5">
    <source>
        <dbReference type="EMBL" id="PFX14766.1"/>
    </source>
</evidence>